<proteinExistence type="predicted"/>
<dbReference type="AlphaFoldDB" id="A0A2P2QIQ3"/>
<protein>
    <submittedName>
        <fullName evidence="1">Uncharacterized protein</fullName>
    </submittedName>
</protein>
<name>A0A2P2QIQ3_RHIMU</name>
<sequence>MKSIIQVTRNLIQPNLISILI</sequence>
<evidence type="ECO:0000313" key="1">
    <source>
        <dbReference type="EMBL" id="MBX66859.1"/>
    </source>
</evidence>
<organism evidence="1">
    <name type="scientific">Rhizophora mucronata</name>
    <name type="common">Asiatic mangrove</name>
    <dbReference type="NCBI Taxonomy" id="61149"/>
    <lineage>
        <taxon>Eukaryota</taxon>
        <taxon>Viridiplantae</taxon>
        <taxon>Streptophyta</taxon>
        <taxon>Embryophyta</taxon>
        <taxon>Tracheophyta</taxon>
        <taxon>Spermatophyta</taxon>
        <taxon>Magnoliopsida</taxon>
        <taxon>eudicotyledons</taxon>
        <taxon>Gunneridae</taxon>
        <taxon>Pentapetalae</taxon>
        <taxon>rosids</taxon>
        <taxon>fabids</taxon>
        <taxon>Malpighiales</taxon>
        <taxon>Rhizophoraceae</taxon>
        <taxon>Rhizophora</taxon>
    </lineage>
</organism>
<dbReference type="EMBL" id="GGEC01086375">
    <property type="protein sequence ID" value="MBX66859.1"/>
    <property type="molecule type" value="Transcribed_RNA"/>
</dbReference>
<reference evidence="1" key="1">
    <citation type="submission" date="2018-02" db="EMBL/GenBank/DDBJ databases">
        <title>Rhizophora mucronata_Transcriptome.</title>
        <authorList>
            <person name="Meera S.P."/>
            <person name="Sreeshan A."/>
            <person name="Augustine A."/>
        </authorList>
    </citation>
    <scope>NUCLEOTIDE SEQUENCE</scope>
    <source>
        <tissue evidence="1">Leaf</tissue>
    </source>
</reference>
<accession>A0A2P2QIQ3</accession>